<dbReference type="CDD" id="cd09627">
    <property type="entry name" value="DOMON_murB_like"/>
    <property type="match status" value="1"/>
</dbReference>
<sequence length="177" mass="19861">MRPEPCFLHPHSAQLPSEPFSLEASVRRARGYLRLRYRLAGDLDTLSIPARAGPARRDNLWQHTCFEAFVATGAGYLEFNFSPSTEWAAYRFSGYREGMEQLDIPTPKLRVSRTDQALELTVEVALPEPATRLGLSAVVEEISGTKSYWALRHPPGDKPDFHHPDCFALELPPPTDA</sequence>
<evidence type="ECO:0000313" key="2">
    <source>
        <dbReference type="Proteomes" id="UP000033202"/>
    </source>
</evidence>
<organism evidence="1 2">
    <name type="scientific">Sphingomonas changbaiensis NBRC 104936</name>
    <dbReference type="NCBI Taxonomy" id="1219043"/>
    <lineage>
        <taxon>Bacteria</taxon>
        <taxon>Pseudomonadati</taxon>
        <taxon>Pseudomonadota</taxon>
        <taxon>Alphaproteobacteria</taxon>
        <taxon>Sphingomonadales</taxon>
        <taxon>Sphingomonadaceae</taxon>
        <taxon>Sphingomonas</taxon>
    </lineage>
</organism>
<gene>
    <name evidence="1" type="ORF">SCH01S_38_00220</name>
</gene>
<keyword evidence="2" id="KW-1185">Reference proteome</keyword>
<dbReference type="STRING" id="1219043.SCH01S_38_00220"/>
<evidence type="ECO:0000313" key="1">
    <source>
        <dbReference type="EMBL" id="GAO39682.1"/>
    </source>
</evidence>
<proteinExistence type="predicted"/>
<dbReference type="Gene3D" id="2.60.40.1190">
    <property type="match status" value="1"/>
</dbReference>
<evidence type="ECO:0008006" key="3">
    <source>
        <dbReference type="Google" id="ProtNLM"/>
    </source>
</evidence>
<accession>A0A0E9MPI1</accession>
<dbReference type="OrthoDB" id="190583at2"/>
<dbReference type="EMBL" id="BBWU01000038">
    <property type="protein sequence ID" value="GAO39682.1"/>
    <property type="molecule type" value="Genomic_DNA"/>
</dbReference>
<dbReference type="Proteomes" id="UP000033202">
    <property type="component" value="Unassembled WGS sequence"/>
</dbReference>
<dbReference type="AlphaFoldDB" id="A0A0E9MPI1"/>
<name>A0A0E9MPI1_9SPHN</name>
<reference evidence="1 2" key="1">
    <citation type="submission" date="2015-04" db="EMBL/GenBank/DDBJ databases">
        <title>Whole genome shotgun sequence of Sphingomonas changbaiensis NBRC 104936.</title>
        <authorList>
            <person name="Katano-Makiyama Y."/>
            <person name="Hosoyama A."/>
            <person name="Hashimoto M."/>
            <person name="Noguchi M."/>
            <person name="Tsuchikane K."/>
            <person name="Ohji S."/>
            <person name="Yamazoe A."/>
            <person name="Ichikawa N."/>
            <person name="Kimura A."/>
            <person name="Fujita N."/>
        </authorList>
    </citation>
    <scope>NUCLEOTIDE SEQUENCE [LARGE SCALE GENOMIC DNA]</scope>
    <source>
        <strain evidence="1 2">NBRC 104936</strain>
    </source>
</reference>
<comment type="caution">
    <text evidence="1">The sequence shown here is derived from an EMBL/GenBank/DDBJ whole genome shotgun (WGS) entry which is preliminary data.</text>
</comment>
<protein>
    <recommendedName>
        <fullName evidence="3">DOMON-like domain-containing protein</fullName>
    </recommendedName>
</protein>